<dbReference type="Pfam" id="PF12697">
    <property type="entry name" value="Abhydrolase_6"/>
    <property type="match status" value="1"/>
</dbReference>
<reference evidence="6" key="1">
    <citation type="submission" date="2018-05" db="EMBL/GenBank/DDBJ databases">
        <title>Zavarzinia sp. HR-AS.</title>
        <authorList>
            <person name="Lee Y."/>
            <person name="Jeon C.O."/>
        </authorList>
    </citation>
    <scope>NUCLEOTIDE SEQUENCE [LARGE SCALE GENOMIC DNA]</scope>
    <source>
        <strain evidence="6">DSM 1231</strain>
    </source>
</reference>
<dbReference type="Proteomes" id="UP000246077">
    <property type="component" value="Unassembled WGS sequence"/>
</dbReference>
<evidence type="ECO:0000313" key="5">
    <source>
        <dbReference type="EMBL" id="PWR21968.1"/>
    </source>
</evidence>
<feature type="domain" description="AB hydrolase-1" evidence="4">
    <location>
        <begin position="80"/>
        <end position="316"/>
    </location>
</feature>
<gene>
    <name evidence="5" type="ORF">DKG75_08290</name>
</gene>
<accession>A0A317E4C1</accession>
<dbReference type="GO" id="GO:0016787">
    <property type="term" value="F:hydrolase activity"/>
    <property type="evidence" value="ECO:0007669"/>
    <property type="project" value="UniProtKB-KW"/>
</dbReference>
<evidence type="ECO:0000256" key="3">
    <source>
        <dbReference type="SAM" id="MobiDB-lite"/>
    </source>
</evidence>
<dbReference type="InterPro" id="IPR029058">
    <property type="entry name" value="AB_hydrolase_fold"/>
</dbReference>
<protein>
    <submittedName>
        <fullName evidence="5">Alpha/beta hydrolase</fullName>
    </submittedName>
</protein>
<dbReference type="FunFam" id="3.40.50.1820:FF:000042">
    <property type="entry name" value="probable strigolactone esterase DAD2"/>
    <property type="match status" value="1"/>
</dbReference>
<dbReference type="SUPFAM" id="SSF53474">
    <property type="entry name" value="alpha/beta-Hydrolases"/>
    <property type="match status" value="1"/>
</dbReference>
<dbReference type="OrthoDB" id="8680283at2"/>
<feature type="region of interest" description="Disordered" evidence="3">
    <location>
        <begin position="44"/>
        <end position="64"/>
    </location>
</feature>
<dbReference type="AlphaFoldDB" id="A0A317E4C1"/>
<evidence type="ECO:0000313" key="6">
    <source>
        <dbReference type="Proteomes" id="UP000246077"/>
    </source>
</evidence>
<proteinExistence type="inferred from homology"/>
<dbReference type="InterPro" id="IPR000073">
    <property type="entry name" value="AB_hydrolase_1"/>
</dbReference>
<evidence type="ECO:0000259" key="4">
    <source>
        <dbReference type="Pfam" id="PF12697"/>
    </source>
</evidence>
<dbReference type="EMBL" id="QGLF01000002">
    <property type="protein sequence ID" value="PWR21968.1"/>
    <property type="molecule type" value="Genomic_DNA"/>
</dbReference>
<organism evidence="5 6">
    <name type="scientific">Zavarzinia compransoris</name>
    <dbReference type="NCBI Taxonomy" id="1264899"/>
    <lineage>
        <taxon>Bacteria</taxon>
        <taxon>Pseudomonadati</taxon>
        <taxon>Pseudomonadota</taxon>
        <taxon>Alphaproteobacteria</taxon>
        <taxon>Rhodospirillales</taxon>
        <taxon>Zavarziniaceae</taxon>
        <taxon>Zavarzinia</taxon>
    </lineage>
</organism>
<evidence type="ECO:0000256" key="2">
    <source>
        <dbReference type="ARBA" id="ARBA00022801"/>
    </source>
</evidence>
<dbReference type="PANTHER" id="PTHR43039">
    <property type="entry name" value="ESTERASE-RELATED"/>
    <property type="match status" value="1"/>
</dbReference>
<name>A0A317E4C1_9PROT</name>
<evidence type="ECO:0000256" key="1">
    <source>
        <dbReference type="ARBA" id="ARBA00008645"/>
    </source>
</evidence>
<dbReference type="Gene3D" id="3.40.50.1820">
    <property type="entry name" value="alpha/beta hydrolase"/>
    <property type="match status" value="1"/>
</dbReference>
<feature type="compositionally biased region" description="Basic and acidic residues" evidence="3">
    <location>
        <begin position="49"/>
        <end position="64"/>
    </location>
</feature>
<keyword evidence="6" id="KW-1185">Reference proteome</keyword>
<keyword evidence="2 5" id="KW-0378">Hydrolase</keyword>
<comment type="similarity">
    <text evidence="1">Belongs to the AB hydrolase superfamily.</text>
</comment>
<comment type="caution">
    <text evidence="5">The sequence shown here is derived from an EMBL/GenBank/DDBJ whole genome shotgun (WGS) entry which is preliminary data.</text>
</comment>
<sequence length="327" mass="34790">MRTRGRPGAGPASPCGWAAGGDQACPGRRPSLCPRHSWLIYGRSNDATPSRRDGPGREQRVGGRFAAHEGRITGAGRRLLVLSHGFGTDQDAWHGIRPWADAHFRTLSYNLAGAGPGGAATYDPRRHASLYGYVDDLLDLLDEQAVERCIFVGHSVSGVIGLAAAVARPALFSRLVLIGASARYLNDGAYAGGFDQSDLDGLYAGMAANYQAWCAGFAPAVVGVPDGEAIADFSRSLFAMRPDIALATSRTIFQSDMRALVPRLERPAHLIQTREDLAVPLGAAEWLQRNIPDATLDVIEARGHLPHMTAPANVVAVLARHLAGTGD</sequence>